<name>A0A914RIY8_PAREQ</name>
<proteinExistence type="predicted"/>
<dbReference type="WBParaSite" id="PEQ_0000627001-mRNA-1">
    <property type="protein sequence ID" value="PEQ_0000627001-mRNA-1"/>
    <property type="gene ID" value="PEQ_0000627001"/>
</dbReference>
<dbReference type="Proteomes" id="UP000887564">
    <property type="component" value="Unplaced"/>
</dbReference>
<evidence type="ECO:0000313" key="1">
    <source>
        <dbReference type="Proteomes" id="UP000887564"/>
    </source>
</evidence>
<dbReference type="AlphaFoldDB" id="A0A914RIY8"/>
<keyword evidence="1" id="KW-1185">Reference proteome</keyword>
<organism evidence="1 2">
    <name type="scientific">Parascaris equorum</name>
    <name type="common">Equine roundworm</name>
    <dbReference type="NCBI Taxonomy" id="6256"/>
    <lineage>
        <taxon>Eukaryota</taxon>
        <taxon>Metazoa</taxon>
        <taxon>Ecdysozoa</taxon>
        <taxon>Nematoda</taxon>
        <taxon>Chromadorea</taxon>
        <taxon>Rhabditida</taxon>
        <taxon>Spirurina</taxon>
        <taxon>Ascaridomorpha</taxon>
        <taxon>Ascaridoidea</taxon>
        <taxon>Ascarididae</taxon>
        <taxon>Parascaris</taxon>
    </lineage>
</organism>
<reference evidence="2" key="1">
    <citation type="submission" date="2022-11" db="UniProtKB">
        <authorList>
            <consortium name="WormBaseParasite"/>
        </authorList>
    </citation>
    <scope>IDENTIFICATION</scope>
</reference>
<protein>
    <submittedName>
        <fullName evidence="2">Uncharacterized protein</fullName>
    </submittedName>
</protein>
<evidence type="ECO:0000313" key="2">
    <source>
        <dbReference type="WBParaSite" id="PEQ_0000627001-mRNA-1"/>
    </source>
</evidence>
<sequence>MISIAPATTAFTVRVGHIGAMNAMPNSDKILEIARTELWKDGILADDFDIELIISIFNFL</sequence>
<accession>A0A914RIY8</accession>